<dbReference type="Proteomes" id="UP001165080">
    <property type="component" value="Unassembled WGS sequence"/>
</dbReference>
<dbReference type="PANTHER" id="PTHR34491:SF74">
    <property type="entry name" value="DUF4456 DOMAIN-CONTAINING PROTEIN"/>
    <property type="match status" value="1"/>
</dbReference>
<feature type="region of interest" description="Disordered" evidence="1">
    <location>
        <begin position="1"/>
        <end position="95"/>
    </location>
</feature>
<evidence type="ECO:0000256" key="1">
    <source>
        <dbReference type="SAM" id="MobiDB-lite"/>
    </source>
</evidence>
<feature type="compositionally biased region" description="Low complexity" evidence="1">
    <location>
        <begin position="3364"/>
        <end position="3378"/>
    </location>
</feature>
<feature type="region of interest" description="Disordered" evidence="1">
    <location>
        <begin position="1718"/>
        <end position="1752"/>
    </location>
</feature>
<feature type="compositionally biased region" description="Low complexity" evidence="1">
    <location>
        <begin position="1926"/>
        <end position="1964"/>
    </location>
</feature>
<feature type="region of interest" description="Disordered" evidence="1">
    <location>
        <begin position="486"/>
        <end position="514"/>
    </location>
</feature>
<feature type="region of interest" description="Disordered" evidence="1">
    <location>
        <begin position="1114"/>
        <end position="1173"/>
    </location>
</feature>
<feature type="compositionally biased region" description="Polar residues" evidence="1">
    <location>
        <begin position="3747"/>
        <end position="3776"/>
    </location>
</feature>
<feature type="region of interest" description="Disordered" evidence="1">
    <location>
        <begin position="2170"/>
        <end position="2232"/>
    </location>
</feature>
<feature type="region of interest" description="Disordered" evidence="1">
    <location>
        <begin position="3093"/>
        <end position="3121"/>
    </location>
</feature>
<feature type="region of interest" description="Disordered" evidence="1">
    <location>
        <begin position="3158"/>
        <end position="3193"/>
    </location>
</feature>
<feature type="compositionally biased region" description="Low complexity" evidence="1">
    <location>
        <begin position="4940"/>
        <end position="4966"/>
    </location>
</feature>
<feature type="compositionally biased region" description="Polar residues" evidence="1">
    <location>
        <begin position="4336"/>
        <end position="4348"/>
    </location>
</feature>
<feature type="region of interest" description="Disordered" evidence="1">
    <location>
        <begin position="2796"/>
        <end position="2822"/>
    </location>
</feature>
<feature type="region of interest" description="Disordered" evidence="1">
    <location>
        <begin position="4921"/>
        <end position="5127"/>
    </location>
</feature>
<feature type="compositionally biased region" description="Polar residues" evidence="1">
    <location>
        <begin position="936"/>
        <end position="953"/>
    </location>
</feature>
<feature type="region of interest" description="Disordered" evidence="1">
    <location>
        <begin position="1218"/>
        <end position="1299"/>
    </location>
</feature>
<evidence type="ECO:0000313" key="2">
    <source>
        <dbReference type="EMBL" id="GLC49800.1"/>
    </source>
</evidence>
<organism evidence="2 3">
    <name type="scientific">Pleodorina starrii</name>
    <dbReference type="NCBI Taxonomy" id="330485"/>
    <lineage>
        <taxon>Eukaryota</taxon>
        <taxon>Viridiplantae</taxon>
        <taxon>Chlorophyta</taxon>
        <taxon>core chlorophytes</taxon>
        <taxon>Chlorophyceae</taxon>
        <taxon>CS clade</taxon>
        <taxon>Chlamydomonadales</taxon>
        <taxon>Volvocaceae</taxon>
        <taxon>Pleodorina</taxon>
    </lineage>
</organism>
<feature type="region of interest" description="Disordered" evidence="1">
    <location>
        <begin position="2464"/>
        <end position="2487"/>
    </location>
</feature>
<feature type="region of interest" description="Disordered" evidence="1">
    <location>
        <begin position="2519"/>
        <end position="2560"/>
    </location>
</feature>
<gene>
    <name evidence="2" type="primary">PLEST008921</name>
    <name evidence="2" type="ORF">PLESTB_000310000</name>
</gene>
<feature type="compositionally biased region" description="Polar residues" evidence="1">
    <location>
        <begin position="304"/>
        <end position="320"/>
    </location>
</feature>
<feature type="compositionally biased region" description="Gly residues" evidence="1">
    <location>
        <begin position="1059"/>
        <end position="1072"/>
    </location>
</feature>
<feature type="compositionally biased region" description="Low complexity" evidence="1">
    <location>
        <begin position="403"/>
        <end position="414"/>
    </location>
</feature>
<name>A0A9W6EZ12_9CHLO</name>
<keyword evidence="3" id="KW-1185">Reference proteome</keyword>
<feature type="region of interest" description="Disordered" evidence="1">
    <location>
        <begin position="2344"/>
        <end position="2425"/>
    </location>
</feature>
<feature type="region of interest" description="Disordered" evidence="1">
    <location>
        <begin position="634"/>
        <end position="704"/>
    </location>
</feature>
<feature type="compositionally biased region" description="Polar residues" evidence="1">
    <location>
        <begin position="3695"/>
        <end position="3705"/>
    </location>
</feature>
<feature type="compositionally biased region" description="Low complexity" evidence="1">
    <location>
        <begin position="5096"/>
        <end position="5110"/>
    </location>
</feature>
<comment type="caution">
    <text evidence="2">The sequence shown here is derived from an EMBL/GenBank/DDBJ whole genome shotgun (WGS) entry which is preliminary data.</text>
</comment>
<proteinExistence type="predicted"/>
<accession>A0A9W6EZ12</accession>
<feature type="compositionally biased region" description="Low complexity" evidence="1">
    <location>
        <begin position="5060"/>
        <end position="5073"/>
    </location>
</feature>
<feature type="compositionally biased region" description="Polar residues" evidence="1">
    <location>
        <begin position="2894"/>
        <end position="2907"/>
    </location>
</feature>
<feature type="region of interest" description="Disordered" evidence="1">
    <location>
        <begin position="1920"/>
        <end position="1967"/>
    </location>
</feature>
<feature type="compositionally biased region" description="Acidic residues" evidence="1">
    <location>
        <begin position="2478"/>
        <end position="2487"/>
    </location>
</feature>
<feature type="compositionally biased region" description="Low complexity" evidence="1">
    <location>
        <begin position="2171"/>
        <end position="2185"/>
    </location>
</feature>
<feature type="compositionally biased region" description="Low complexity" evidence="1">
    <location>
        <begin position="688"/>
        <end position="704"/>
    </location>
</feature>
<feature type="compositionally biased region" description="Polar residues" evidence="1">
    <location>
        <begin position="4990"/>
        <end position="5001"/>
    </location>
</feature>
<dbReference type="PANTHER" id="PTHR34491">
    <property type="entry name" value="A-TYPE INCLUSION PROTEIN, PUTATIVE-RELATED"/>
    <property type="match status" value="1"/>
</dbReference>
<feature type="region of interest" description="Disordered" evidence="1">
    <location>
        <begin position="4266"/>
        <end position="4296"/>
    </location>
</feature>
<feature type="compositionally biased region" description="Polar residues" evidence="1">
    <location>
        <begin position="2378"/>
        <end position="2390"/>
    </location>
</feature>
<feature type="region of interest" description="Disordered" evidence="1">
    <location>
        <begin position="1052"/>
        <end position="1075"/>
    </location>
</feature>
<feature type="compositionally biased region" description="Low complexity" evidence="1">
    <location>
        <begin position="3682"/>
        <end position="3693"/>
    </location>
</feature>
<feature type="region of interest" description="Disordered" evidence="1">
    <location>
        <begin position="4110"/>
        <end position="4131"/>
    </location>
</feature>
<feature type="compositionally biased region" description="Polar residues" evidence="1">
    <location>
        <begin position="4842"/>
        <end position="4853"/>
    </location>
</feature>
<feature type="region of interest" description="Disordered" evidence="1">
    <location>
        <begin position="107"/>
        <end position="254"/>
    </location>
</feature>
<evidence type="ECO:0000313" key="3">
    <source>
        <dbReference type="Proteomes" id="UP001165080"/>
    </source>
</evidence>
<feature type="region of interest" description="Disordered" evidence="1">
    <location>
        <begin position="3968"/>
        <end position="4000"/>
    </location>
</feature>
<feature type="compositionally biased region" description="Low complexity" evidence="1">
    <location>
        <begin position="239"/>
        <end position="254"/>
    </location>
</feature>
<reference evidence="2 3" key="1">
    <citation type="journal article" date="2023" name="Commun. Biol.">
        <title>Reorganization of the ancestral sex-determining regions during the evolution of trioecy in Pleodorina starrii.</title>
        <authorList>
            <person name="Takahashi K."/>
            <person name="Suzuki S."/>
            <person name="Kawai-Toyooka H."/>
            <person name="Yamamoto K."/>
            <person name="Hamaji T."/>
            <person name="Ootsuki R."/>
            <person name="Yamaguchi H."/>
            <person name="Kawachi M."/>
            <person name="Higashiyama T."/>
            <person name="Nozaki H."/>
        </authorList>
    </citation>
    <scope>NUCLEOTIDE SEQUENCE [LARGE SCALE GENOMIC DNA]</scope>
    <source>
        <strain evidence="2 3">NIES-4479</strain>
    </source>
</reference>
<feature type="compositionally biased region" description="Polar residues" evidence="1">
    <location>
        <begin position="5024"/>
        <end position="5055"/>
    </location>
</feature>
<feature type="region of interest" description="Disordered" evidence="1">
    <location>
        <begin position="2585"/>
        <end position="2611"/>
    </location>
</feature>
<feature type="compositionally biased region" description="Low complexity" evidence="1">
    <location>
        <begin position="125"/>
        <end position="141"/>
    </location>
</feature>
<feature type="compositionally biased region" description="Pro residues" evidence="1">
    <location>
        <begin position="3975"/>
        <end position="3991"/>
    </location>
</feature>
<feature type="compositionally biased region" description="Low complexity" evidence="1">
    <location>
        <begin position="2519"/>
        <end position="2543"/>
    </location>
</feature>
<feature type="region of interest" description="Disordered" evidence="1">
    <location>
        <begin position="2863"/>
        <end position="2907"/>
    </location>
</feature>
<feature type="region of interest" description="Disordered" evidence="1">
    <location>
        <begin position="4036"/>
        <end position="4083"/>
    </location>
</feature>
<feature type="compositionally biased region" description="Low complexity" evidence="1">
    <location>
        <begin position="2982"/>
        <end position="2996"/>
    </location>
</feature>
<feature type="compositionally biased region" description="Low complexity" evidence="1">
    <location>
        <begin position="3098"/>
        <end position="3107"/>
    </location>
</feature>
<feature type="region of interest" description="Disordered" evidence="1">
    <location>
        <begin position="3738"/>
        <end position="3812"/>
    </location>
</feature>
<feature type="compositionally biased region" description="Low complexity" evidence="1">
    <location>
        <begin position="178"/>
        <end position="196"/>
    </location>
</feature>
<feature type="region of interest" description="Disordered" evidence="1">
    <location>
        <begin position="4751"/>
        <end position="4771"/>
    </location>
</feature>
<protein>
    <submittedName>
        <fullName evidence="2">Uncharacterized protein</fullName>
    </submittedName>
</protein>
<feature type="compositionally biased region" description="Low complexity" evidence="1">
    <location>
        <begin position="1233"/>
        <end position="1248"/>
    </location>
</feature>
<feature type="compositionally biased region" description="Low complexity" evidence="1">
    <location>
        <begin position="2192"/>
        <end position="2223"/>
    </location>
</feature>
<sequence length="5127" mass="515298">MASARVRQAFRDDESDEEAPRQTASHRSSRPRLDSSGDDDSVSRPAASQQRRPATTAGGRVKHTGQPRLDETGDLRPTTPPAGPASRSRQADWASAVLQMLQNGALVAGQPIPGPDALQRHGSGSISSKASRRPASAAPASSHRRASNTNMGAGSVAPTKIAAARTLDNSSSEDDETASAGMASASLQMASSAGMSELKPQGPPAAEPRGARSSRHTTTSVAGPISAADANKVPSGRLASSTGRVSTGGASSSGGFAAAAAAAFEGLQVAAQSAAHRQQQRTSRTHRISGNDSVASELSHPESLASSRQTLGSSKLSATVQRVVARQRLLDSSSGEEEGDTGQRGSQPDSDVGQAARLLARFKSLSSSASASGSAPAGAPPSPGGVHSSGRKSPTAAVAMIPASKGKGSAAQGARPPSAVGSARARPQPTEAAAGEAAAFTFNWAQSSVASDGISPRMRQAAAAAVAEVSAAAASSLRPLPLTTIVPARLTSPARPQTAPQPPPREPHRTGSMASAEEAGGFAAAGGTAAARKAVAASQPAHVCSSHRIATWLEQQPSLSSVGIADDIVSEYATTVTGTEIDLDHGPIAVHKAPGRAAATAMESIMSGDVEASAASAPADAPKAMLPRSRAVRLSISSDDDGDGARDLGRKAAVGGPAASATERRESSKEALVSAGSAVNNGASRPSAGAAKGAQAAPEPAAAGATTAARRLEFAGPTAVQAAASRLAKDLTSNFSSPSFCASEEQSPNASASPPSETAIVIADKAPTPRAAPTAAAVTAKEKQRLATSSGASPHRRQREAEQQLAESSSPESGVRIASGGGQRTKAAQLMAGGRLTPNELRVMLSVLSRPAWGSGAGATMHAVASALSPQPSHSGDSVQSFSYSEMLQVMRAMSSSGDGGGSPSSGSAKGVSTRDEGRSGRAHKSSRKESAPAAVTTSKQQQLLHNSRQPQSARELPTAHTSMEAKGSHSARSFDASSGSLLGEHPMAAPLERDWSASASTVSGRGGRREELQHQQDFVDMVRLWNLLTGRQVSPEALEMLGLHLDCDGTATPRSSRGGPGSVLSAGGGSSVGPPSAAVLAASAAAMATSAVMAAAGGRHPFSEANVAAATAAGQFSQEQHQRHGSPAAAAGKTRPPPSTTSQSPGEKPMRAHSPLKPKQAQEHEGAADPASVQSDLVRLIGLLNAAGQADLVPPEASEATKGDLGRLVQLLRAGMEAQAQDGGSPSRRRAAPAGAAAAGVATALPSPKQPARPVPGHAAVPVPAPARPPVAGGAAAECSYARPSSSRRSSADTVETGQALGRLYQSLRNLRVRDEGDQTEGGELRPITETISGCAQTDAADLQASAARATGENDVVGVAHGASPRDATIGVMAAADGPSQGQSSAPGGAQASLPPTVLSGLVAKDIRVTRALKLPNGQLVELDSVLALAADETPQGDAVNGGTGQWLQDLRALNTASTTPAWSTSPSTTDGGVQTDLTAHDVATVLLPAPQQQPLQQQQQPGARRHLSEGTILSDASPSLVADSADGMGTSVTVAPAIAPGGFGTAAASSAPVHAPKGRLTMENAAAAFPLRNLPIASEGGIMDAPNQEAVTAGRLGSAGGMLAYLEAADPTTATALLELVQALQLMTLHQRRRRWISDGSSTSSGAYLVDPLGPDSLGGSSAGATTLRYSFGTSIGPSVSQAGQASLLDMPDAAMAVAGAPAVTPAVKAATTGGVGGGAAAPAAGGAQHPKRQTHNAGLPPRPVPANEDPTARHLRRALRAVSGGGTVRVVAPTRAREAIRGHMPTGADVGSGANGVRAVSSDAVTEAAKVHIARALELLSQPQVSDADAPTAATTAAARAAAADAELRAQEELVAALLALLAPDSAALPGADPEDINCAACEHAAAAPSAAIASQDQVQQEAAAAVTPGMQAEPLAEPHRTAAVSAPAPQLQPAAAAQSPPPASVAAAATPPSATELSPSRPRQLDAIVKTASPLHARIQEVLQQAERASAGISSLQVGLSPTAPAAAEVLDGVPFEQAVGFIMDGLRDFDGGPSQLARHLHLMYNPSSGGIFYPTALESPASRRQTMVALGAAAVLTATTGSDVSGDGAAAASEVVSDEQQPLTDAERERVKALVSEAVAAADALARVVQREEEWTAERLGLPAEEEVDCRQDAQLIVAPASGALAGASTNSSRSSSPARQHSRPMSAGSAGASSKMRFASAGSAASSGASRLLQQPQASPPGSPSVTAAAAAVVSPRRLIAQVADLGADAMASLLPGTDLAAARASVNSAQRSAPVTTAGVPPIIEDGGVMQGHVGTAYTAPVAAPQTFGGAMDLPEDSALGPAVLHSMPYLPYGDLDEQLLPIQPGPAGDPPQARRPPHATAELLPGAQSAEPQKQSLLQSAPTAPLAASRVPTFATPSAPAVRGAPSCPQPSTTGGAISSAVTAAAADPRLASTFGGTTASGPALAVAAASCPAAAHDEDHTGAEQGAETSDDGWESDMEGAARICSPESNPSEVISFAAALLPLARQQPQLADATDGPAPSVAPASPAAPAVLPQPTTRPSQAPGGVVREPSMAAVDPEVPPLTAMDRFLSPRPSYVSPYTSESPRPPAADIRSSSPMATRDAALTSTETISGASLEVQPQQSSAWSSGLNSDAQGGFPSVRLARDAMSGRSTARVIEDEDSVNALPLPGPASHAAAGVGEVRDAQEEEEVRARRALFAAPAREGLEQKPVDGDATAAAVPAAQTEQLLTQAAQLLLQAMQRAAEGQPEQEVAFRVLAPVLQGLAAADQPEQMRSFGSVDVQLSAGERGPSFTFGEVPTQQLQQSQQLPAGDSQHLATAADLESFKDDVMAGVRTALMEIVDMIGSTVMQRAAAPGGQQYPEPTLGAPHAPAGEDGWETGAMTPERSSSPFLGQELGSGQQEIRITRAELEAFMFGKAVLGSTAGDDLLGVRLRELYASQPPKKQDDDEDLAGGYDAASIASNDPRALRDRGSGSLSSAATAAPSGGRPFSAPSTAVSGFGQRRPRHLPDGPEAATPRKLPHSRLGVGADEPEAGSPSTVPRDSPLRQPLADSADFKSLFRRSIEHLRGHLQPAHVDTQRTAAAAGTYASTRPATAPLPRAPRQPAPTEAAAGAAPVPAYAFEATLSPAGVPQQLAAVAAVACPSRGMATVAPRRRSSSSSSDSDVELDAHLSGGLLPEPTAHLARLPDPAAPAVQLSMRPQPHSRSQLQPEYRRNTVESNPEAGAIGDFLAALAEPGIQLVGVLAQPGGSSGGGSSGNRLFPKRSIVIEELADEQQQQQRFERPSCVPGFVTTNSGGRVVMEAEDGDEEELFGRTVPGTARHGVGTAQLSSPRVMSEGSLPSLRLHNPTDDEQQPPAGQPLLPQHPHLYVSQTASTTPVPRAVASQQSGSMSVDDLQPPAGPAASSAPAPVTAPLVPMQYPQTQVNMQTLHGAGSRLKMSSAPGAAVEDRPLYSYGSEGGAAASPPRRRTHSPGPSTRPAALRAEPSAAAAAASVSAAHIGRSMQVVPSPPGTSLDELEGCLRAFRSRIGTDETGDGSVLAPAAVVTAMPPQLPLQHVMRAGEAAAGCDPFRRHVPLDLLAGPLVEPEDVRRDSSLAESVSVNTARRVVAGFNVHTIRASGASALAAAAAVEQAFSPRTERARELAAAAAAVINVARNDASVQQKQGRSSTDDTGSGISGPTDASHGSSSATPTNPLLREHLEHFQALLEKANDLVDRLMLADEDLASEGGAADPSATPSPHNATPTSARRQLNYRSGSVAGTPQRQAAGAQPLNTMAPSTPADINADAGAATPTPASLQPLTSLDPELAALFPATAARLARPHAHVEQSPDAANSLLSSAVTAVPQLAAGADRARSLSSTPANHSPAASVAELRIAAAQLGHDAAPSAAGTPLALVATLLADAHSRMEFRSLDEQRGADRILSAVLDEHFAHVLGTPRGFLTPERGQMVRTAAVTSMAGAEAVTPPPSLPAPPQLAPPQETPQRRVSAAGPANLSGAFSRAFASAAEAAAAADMDGAPEYAAQPSSLPVLGVPHSPQQAGVRHTTPVGPGRSTGGGSIQQQKRQSPSAKMQEEMNSFLAQVMQQRSDILTSALDHVHRAGFPAGSAPPSPPPGVTANTAPSAGARAAPAMAMPREMLAAENAMLPMRHSGVSEAFAMPLPPDAIATTSGGGGAAASAGIDAYLPSSAIPATSGGLPLMPQPLMPYQELDSDSAPTSYNVSVAGSAVHAESSPAWSRGPSPRSTVVLPVDPASHRVSSVAAASTTDSTTARPPTDHASMAATVSAEPTEVRVGRYDLSHLIDDDESTLSGGPSSVYQRGPVAESSGRASTFKTSSTAVGGSHSHVPAGPEALHESALRYNPVYDPLDSSSLGGAPPCAPFGAANHAAAAAAAANEFSGNYSDGGSSFAGGMTTLHHETAYTPLALAASGSSSEGGDGALTTSLHARLRSAGGTSTAVLVPNPTYDDPAELYRHSPAAMVAAGAAAGPAAAPAAPTAASESVSAGNAHGAAGSYPRLQLQFSDASAGGPIPVGATFSASGPNTGAALPLSPVDAMASPAAAGLPAPRGASSAGGAAAAAAAAAAYHARVSAGGPRISSVGVSEVFPATMDLGGNSADLSSLLANSLTESQLNLLSVAPELPNSRPQSWLQHPELSAGCAASYAKAAAVALTSAGGTPADVTMSLDFDEISREAAALADTLSGAVSGGAIDLLKAKGPAEAATAAGTGAAQAAALAAGKDDAQGTVMKDAPRSPSPLTPSHKRHAMGDMVAAAVERFESGAAFAPAEVPATDDPALADCTAAAAPVLKLQRSSSSGIPRGPPSPGAAGDVARLSRNNSLGAPSSDWQSVALSISSGAGLPRQVTGAEAEMGLLGAPQDPSAPPEAATVVTREWVPTTASQEVPEGDLVVEDAANEQRPSEAPLQEQESAGVATPAAKQAARPAGRPGGNSPAGSAASRQSDSPARTARRSCTAGTGILGSGRASNSPGGNSTMASASAAGRQQQARSQVGVGAARQSMTNARPSSPAHTRSTASVTGAGSPASTTRIGGTPAASASSTAAARRATQSPLRTTPVSRTVRASAPGGRMAASNPAAAQQSQAGQAAGGEGKSVRTGRRGGG</sequence>
<feature type="compositionally biased region" description="Polar residues" evidence="1">
    <location>
        <begin position="5074"/>
        <end position="5083"/>
    </location>
</feature>
<feature type="region of interest" description="Disordered" evidence="1">
    <location>
        <begin position="765"/>
        <end position="833"/>
    </location>
</feature>
<feature type="region of interest" description="Disordered" evidence="1">
    <location>
        <begin position="2673"/>
        <end position="2696"/>
    </location>
</feature>
<feature type="region of interest" description="Disordered" evidence="1">
    <location>
        <begin position="3669"/>
        <end position="3705"/>
    </location>
</feature>
<feature type="region of interest" description="Disordered" evidence="1">
    <location>
        <begin position="2949"/>
        <end position="3058"/>
    </location>
</feature>
<feature type="compositionally biased region" description="Low complexity" evidence="1">
    <location>
        <begin position="765"/>
        <end position="779"/>
    </location>
</feature>
<feature type="compositionally biased region" description="Low complexity" evidence="1">
    <location>
        <begin position="4266"/>
        <end position="4282"/>
    </location>
</feature>
<feature type="compositionally biased region" description="Polar residues" evidence="1">
    <location>
        <begin position="3380"/>
        <end position="3401"/>
    </location>
</feature>
<feature type="region of interest" description="Disordered" evidence="1">
    <location>
        <begin position="269"/>
        <end position="434"/>
    </location>
</feature>
<feature type="compositionally biased region" description="Low complexity" evidence="1">
    <location>
        <begin position="5002"/>
        <end position="5022"/>
    </location>
</feature>
<feature type="compositionally biased region" description="Polar residues" evidence="1">
    <location>
        <begin position="4317"/>
        <end position="4326"/>
    </location>
</feature>
<feature type="region of interest" description="Disordered" evidence="1">
    <location>
        <begin position="3460"/>
        <end position="3498"/>
    </location>
</feature>
<dbReference type="EMBL" id="BRXU01000003">
    <property type="protein sequence ID" value="GLC49800.1"/>
    <property type="molecule type" value="Genomic_DNA"/>
</dbReference>
<feature type="region of interest" description="Disordered" evidence="1">
    <location>
        <begin position="4312"/>
        <end position="4358"/>
    </location>
</feature>
<feature type="region of interest" description="Disordered" evidence="1">
    <location>
        <begin position="894"/>
        <end position="1012"/>
    </location>
</feature>
<feature type="region of interest" description="Disordered" evidence="1">
    <location>
        <begin position="4818"/>
        <end position="4853"/>
    </location>
</feature>
<feature type="compositionally biased region" description="Low complexity" evidence="1">
    <location>
        <begin position="364"/>
        <end position="377"/>
    </location>
</feature>
<feature type="compositionally biased region" description="Polar residues" evidence="1">
    <location>
        <begin position="4069"/>
        <end position="4083"/>
    </location>
</feature>
<feature type="region of interest" description="Disordered" evidence="1">
    <location>
        <begin position="3315"/>
        <end position="3420"/>
    </location>
</feature>
<feature type="compositionally biased region" description="Low complexity" evidence="1">
    <location>
        <begin position="269"/>
        <end position="282"/>
    </location>
</feature>